<dbReference type="Pfam" id="PF10972">
    <property type="entry name" value="CsiV"/>
    <property type="match status" value="1"/>
</dbReference>
<organism evidence="2 3">
    <name type="scientific">Thalassolituus marinus</name>
    <dbReference type="NCBI Taxonomy" id="671053"/>
    <lineage>
        <taxon>Bacteria</taxon>
        <taxon>Pseudomonadati</taxon>
        <taxon>Pseudomonadota</taxon>
        <taxon>Gammaproteobacteria</taxon>
        <taxon>Oceanospirillales</taxon>
        <taxon>Oceanospirillaceae</taxon>
        <taxon>Thalassolituus</taxon>
    </lineage>
</organism>
<dbReference type="RefSeq" id="WP_225674548.1">
    <property type="nucleotide sequence ID" value="NZ_JAEDAH010000050.1"/>
</dbReference>
<keyword evidence="1" id="KW-0732">Signal</keyword>
<evidence type="ECO:0000313" key="2">
    <source>
        <dbReference type="EMBL" id="MCA6064002.1"/>
    </source>
</evidence>
<feature type="chain" id="PRO_5045915005" description="Peptidoglycan-binding protein CsiV" evidence="1">
    <location>
        <begin position="23"/>
        <end position="262"/>
    </location>
</feature>
<dbReference type="InterPro" id="IPR021241">
    <property type="entry name" value="CsiV"/>
</dbReference>
<proteinExistence type="predicted"/>
<sequence>MTKYQRFIPLLFCILLPLSSQAAPWYRVEMMLIAYESASDIDQELWSDALPAAVDDGEEIHRPDFQWWQAPAMYRQMHSALWAGFGFEQIPQSALPAPFTPLENLRLAEEATRIDKRKGMKVVWHQAWIEPVQEEGQAIKHPLNLRTEDEIDIEITGSFELHRSRYLHISTDLTVQHYQLKGNEALRQLQLPESDSRSDFRPQLMAAANIEASLTEEDMPVPLRAAEVKQTRRMRSGELHYLDHPMLGVVIKVIPIESAEDL</sequence>
<evidence type="ECO:0000256" key="1">
    <source>
        <dbReference type="SAM" id="SignalP"/>
    </source>
</evidence>
<evidence type="ECO:0008006" key="4">
    <source>
        <dbReference type="Google" id="ProtNLM"/>
    </source>
</evidence>
<accession>A0ABS7ZQN1</accession>
<dbReference type="EMBL" id="JAEDAH010000050">
    <property type="protein sequence ID" value="MCA6064002.1"/>
    <property type="molecule type" value="Genomic_DNA"/>
</dbReference>
<evidence type="ECO:0000313" key="3">
    <source>
        <dbReference type="Proteomes" id="UP000714380"/>
    </source>
</evidence>
<name>A0ABS7ZQN1_9GAMM</name>
<reference evidence="2 3" key="1">
    <citation type="submission" date="2020-12" db="EMBL/GenBank/DDBJ databases">
        <title>Novel Thalassolituus-related marine hydrocarbonoclastic bacteria mediated algae-derived hydrocarbons mineralization in twilight zone of the northern South China Sea.</title>
        <authorList>
            <person name="Dong C."/>
        </authorList>
    </citation>
    <scope>NUCLEOTIDE SEQUENCE [LARGE SCALE GENOMIC DNA]</scope>
    <source>
        <strain evidence="2 3">IMCC1826</strain>
    </source>
</reference>
<gene>
    <name evidence="2" type="ORF">I9W95_10310</name>
</gene>
<protein>
    <recommendedName>
        <fullName evidence="4">Peptidoglycan-binding protein CsiV</fullName>
    </recommendedName>
</protein>
<comment type="caution">
    <text evidence="2">The sequence shown here is derived from an EMBL/GenBank/DDBJ whole genome shotgun (WGS) entry which is preliminary data.</text>
</comment>
<dbReference type="Proteomes" id="UP000714380">
    <property type="component" value="Unassembled WGS sequence"/>
</dbReference>
<keyword evidence="3" id="KW-1185">Reference proteome</keyword>
<feature type="signal peptide" evidence="1">
    <location>
        <begin position="1"/>
        <end position="22"/>
    </location>
</feature>